<evidence type="ECO:0000256" key="2">
    <source>
        <dbReference type="SAM" id="SignalP"/>
    </source>
</evidence>
<dbReference type="OrthoDB" id="207378at2759"/>
<organism evidence="5 6">
    <name type="scientific">Dimorphilus gyrociliatus</name>
    <dbReference type="NCBI Taxonomy" id="2664684"/>
    <lineage>
        <taxon>Eukaryota</taxon>
        <taxon>Metazoa</taxon>
        <taxon>Spiralia</taxon>
        <taxon>Lophotrochozoa</taxon>
        <taxon>Annelida</taxon>
        <taxon>Polychaeta</taxon>
        <taxon>Polychaeta incertae sedis</taxon>
        <taxon>Dinophilidae</taxon>
        <taxon>Dimorphilus</taxon>
    </lineage>
</organism>
<feature type="domain" description="Acyltransferase 3" evidence="3">
    <location>
        <begin position="300"/>
        <end position="467"/>
    </location>
</feature>
<keyword evidence="1" id="KW-1133">Transmembrane helix</keyword>
<feature type="domain" description="Nose resistant-to-fluoxetine protein N-terminal" evidence="4">
    <location>
        <begin position="98"/>
        <end position="165"/>
    </location>
</feature>
<protein>
    <submittedName>
        <fullName evidence="5">DgyrCDS14920</fullName>
    </submittedName>
</protein>
<proteinExistence type="predicted"/>
<evidence type="ECO:0000259" key="3">
    <source>
        <dbReference type="Pfam" id="PF01757"/>
    </source>
</evidence>
<dbReference type="AlphaFoldDB" id="A0A7I8WFM1"/>
<dbReference type="InterPro" id="IPR052728">
    <property type="entry name" value="O2_lipid_transport_reg"/>
</dbReference>
<dbReference type="PANTHER" id="PTHR11161:SF0">
    <property type="entry name" value="O-ACYLTRANSFERASE LIKE PROTEIN"/>
    <property type="match status" value="1"/>
</dbReference>
<dbReference type="Pfam" id="PF01757">
    <property type="entry name" value="Acyl_transf_3"/>
    <property type="match status" value="1"/>
</dbReference>
<evidence type="ECO:0000256" key="1">
    <source>
        <dbReference type="SAM" id="Phobius"/>
    </source>
</evidence>
<dbReference type="GO" id="GO:0016747">
    <property type="term" value="F:acyltransferase activity, transferring groups other than amino-acyl groups"/>
    <property type="evidence" value="ECO:0007669"/>
    <property type="project" value="InterPro"/>
</dbReference>
<feature type="transmembrane region" description="Helical" evidence="1">
    <location>
        <begin position="389"/>
        <end position="407"/>
    </location>
</feature>
<feature type="transmembrane region" description="Helical" evidence="1">
    <location>
        <begin position="234"/>
        <end position="259"/>
    </location>
</feature>
<gene>
    <name evidence="5" type="ORF">DGYR_LOCUS14118</name>
</gene>
<feature type="transmembrane region" description="Helical" evidence="1">
    <location>
        <begin position="457"/>
        <end position="474"/>
    </location>
</feature>
<feature type="chain" id="PRO_5029746471" evidence="2">
    <location>
        <begin position="23"/>
        <end position="475"/>
    </location>
</feature>
<dbReference type="PANTHER" id="PTHR11161">
    <property type="entry name" value="O-ACYLTRANSFERASE"/>
    <property type="match status" value="1"/>
</dbReference>
<dbReference type="EMBL" id="CAJFCJ010000100">
    <property type="protein sequence ID" value="CAD5126901.1"/>
    <property type="molecule type" value="Genomic_DNA"/>
</dbReference>
<feature type="transmembrane region" description="Helical" evidence="1">
    <location>
        <begin position="301"/>
        <end position="321"/>
    </location>
</feature>
<keyword evidence="6" id="KW-1185">Reference proteome</keyword>
<reference evidence="5 6" key="1">
    <citation type="submission" date="2020-08" db="EMBL/GenBank/DDBJ databases">
        <authorList>
            <person name="Hejnol A."/>
        </authorList>
    </citation>
    <scope>NUCLEOTIDE SEQUENCE [LARGE SCALE GENOMIC DNA]</scope>
</reference>
<comment type="caution">
    <text evidence="5">The sequence shown here is derived from an EMBL/GenBank/DDBJ whole genome shotgun (WGS) entry which is preliminary data.</text>
</comment>
<evidence type="ECO:0000313" key="5">
    <source>
        <dbReference type="EMBL" id="CAD5126901.1"/>
    </source>
</evidence>
<accession>A0A7I8WFM1</accession>
<dbReference type="InterPro" id="IPR006621">
    <property type="entry name" value="Nose-resist-to-fluoxetine_N"/>
</dbReference>
<dbReference type="Proteomes" id="UP000549394">
    <property type="component" value="Unassembled WGS sequence"/>
</dbReference>
<feature type="transmembrane region" description="Helical" evidence="1">
    <location>
        <begin position="428"/>
        <end position="451"/>
    </location>
</feature>
<evidence type="ECO:0000259" key="4">
    <source>
        <dbReference type="Pfam" id="PF20146"/>
    </source>
</evidence>
<keyword evidence="1" id="KW-0472">Membrane</keyword>
<dbReference type="InterPro" id="IPR002656">
    <property type="entry name" value="Acyl_transf_3_dom"/>
</dbReference>
<name>A0A7I8WFM1_9ANNE</name>
<keyword evidence="1" id="KW-0812">Transmembrane</keyword>
<sequence>MYSTIQIIILLIFLSFICSTFQNDMKICQHFPNVYYKTSLIGEPSDNLKCLRIAKAIRKPASKSPFSSRIAPILMQNILTNILNCSSNTKFKNLAANCLTEREKILTELENGETWAYKFEDSHGIDLSGTAVGRKQSYGEYDQCKSISANVKINGVDEKWEGSYARISFMGLRPDIFIPDSFIIAFCVAPNCREFMENVKDFRILNENCSVIVGEGDLKVEKKLVPLKSDKSSIGGIVFFSIFGFFMAVGSILDYYISFYNKGNRNWAKGNVARFFLPFSLYTNIPKLLKGRHSPGSFTAIHGVRAITVSWIVLTHVYLIYPQIGTDINRFGDMMRTFTFQAVVNGQMGVDTFLVLSGFLSVHAFIRDMKKTNNNLPIKKIINHFVHRFWRILPMYAAVICFYSTFYERIRQGPRNMVMKDIHFCKKYWWRNILFINNLFPFNDICMGHTWYLGVDMQLYVVAAFGLFLYVIIII</sequence>
<dbReference type="Pfam" id="PF20146">
    <property type="entry name" value="NRF"/>
    <property type="match status" value="1"/>
</dbReference>
<feature type="transmembrane region" description="Helical" evidence="1">
    <location>
        <begin position="342"/>
        <end position="366"/>
    </location>
</feature>
<keyword evidence="2" id="KW-0732">Signal</keyword>
<evidence type="ECO:0000313" key="6">
    <source>
        <dbReference type="Proteomes" id="UP000549394"/>
    </source>
</evidence>
<feature type="signal peptide" evidence="2">
    <location>
        <begin position="1"/>
        <end position="22"/>
    </location>
</feature>